<feature type="domain" description="Extradiol ring-cleavage dioxygenase class III enzyme subunit B" evidence="6">
    <location>
        <begin position="9"/>
        <end position="257"/>
    </location>
</feature>
<dbReference type="STRING" id="5786.F0ZI97"/>
<evidence type="ECO:0000259" key="6">
    <source>
        <dbReference type="Pfam" id="PF02900"/>
    </source>
</evidence>
<dbReference type="PANTHER" id="PTHR30096:SF0">
    <property type="entry name" value="4,5-DOPA DIOXYGENASE EXTRADIOL-LIKE PROTEIN"/>
    <property type="match status" value="1"/>
</dbReference>
<comment type="cofactor">
    <cofactor evidence="1">
        <name>Zn(2+)</name>
        <dbReference type="ChEBI" id="CHEBI:29105"/>
    </cofactor>
</comment>
<evidence type="ECO:0000313" key="7">
    <source>
        <dbReference type="EMBL" id="EGC36319.1"/>
    </source>
</evidence>
<dbReference type="PANTHER" id="PTHR30096">
    <property type="entry name" value="4,5-DOPA DIOXYGENASE EXTRADIOL-LIKE PROTEIN"/>
    <property type="match status" value="1"/>
</dbReference>
<dbReference type="RefSeq" id="XP_003287134.1">
    <property type="nucleotide sequence ID" value="XM_003287086.1"/>
</dbReference>
<protein>
    <recommendedName>
        <fullName evidence="6">Extradiol ring-cleavage dioxygenase class III enzyme subunit B domain-containing protein</fullName>
    </recommendedName>
</protein>
<dbReference type="SUPFAM" id="SSF53213">
    <property type="entry name" value="LigB-like"/>
    <property type="match status" value="1"/>
</dbReference>
<comment type="similarity">
    <text evidence="2">Belongs to the DODA-type extradiol aromatic ring-opening dioxygenase family.</text>
</comment>
<dbReference type="KEGG" id="dpp:DICPUDRAFT_94334"/>
<dbReference type="Pfam" id="PF02900">
    <property type="entry name" value="LigB"/>
    <property type="match status" value="1"/>
</dbReference>
<dbReference type="GeneID" id="10500778"/>
<dbReference type="GO" id="GO:0016702">
    <property type="term" value="F:oxidoreductase activity, acting on single donors with incorporation of molecular oxygen, incorporation of two atoms of oxygen"/>
    <property type="evidence" value="ECO:0007669"/>
    <property type="project" value="UniProtKB-ARBA"/>
</dbReference>
<organism evidence="7 8">
    <name type="scientific">Dictyostelium purpureum</name>
    <name type="common">Slime mold</name>
    <dbReference type="NCBI Taxonomy" id="5786"/>
    <lineage>
        <taxon>Eukaryota</taxon>
        <taxon>Amoebozoa</taxon>
        <taxon>Evosea</taxon>
        <taxon>Eumycetozoa</taxon>
        <taxon>Dictyostelia</taxon>
        <taxon>Dictyosteliales</taxon>
        <taxon>Dictyosteliaceae</taxon>
        <taxon>Dictyostelium</taxon>
    </lineage>
</organism>
<proteinExistence type="inferred from homology"/>
<accession>F0ZI97</accession>
<name>F0ZI97_DICPU</name>
<evidence type="ECO:0000313" key="8">
    <source>
        <dbReference type="Proteomes" id="UP000001064"/>
    </source>
</evidence>
<dbReference type="OrthoDB" id="7396853at2759"/>
<dbReference type="OMA" id="EWGFDHG"/>
<keyword evidence="4" id="KW-0862">Zinc</keyword>
<dbReference type="InParanoid" id="F0ZI97"/>
<dbReference type="eggNOG" id="ENOG502QS66">
    <property type="taxonomic scope" value="Eukaryota"/>
</dbReference>
<dbReference type="GO" id="GO:0008198">
    <property type="term" value="F:ferrous iron binding"/>
    <property type="evidence" value="ECO:0007669"/>
    <property type="project" value="InterPro"/>
</dbReference>
<evidence type="ECO:0000256" key="2">
    <source>
        <dbReference type="ARBA" id="ARBA00007581"/>
    </source>
</evidence>
<dbReference type="CDD" id="cd07363">
    <property type="entry name" value="45_DOPA_Dioxygenase"/>
    <property type="match status" value="1"/>
</dbReference>
<evidence type="ECO:0000256" key="3">
    <source>
        <dbReference type="ARBA" id="ARBA00022723"/>
    </source>
</evidence>
<gene>
    <name evidence="7" type="ORF">DICPUDRAFT_94334</name>
</gene>
<dbReference type="InterPro" id="IPR014436">
    <property type="entry name" value="Extradiol_dOase_DODA"/>
</dbReference>
<keyword evidence="8" id="KW-1185">Reference proteome</keyword>
<dbReference type="EMBL" id="GL871030">
    <property type="protein sequence ID" value="EGC36319.1"/>
    <property type="molecule type" value="Genomic_DNA"/>
</dbReference>
<keyword evidence="3" id="KW-0479">Metal-binding</keyword>
<evidence type="ECO:0000256" key="5">
    <source>
        <dbReference type="ARBA" id="ARBA00023002"/>
    </source>
</evidence>
<dbReference type="GO" id="GO:0008270">
    <property type="term" value="F:zinc ion binding"/>
    <property type="evidence" value="ECO:0007669"/>
    <property type="project" value="InterPro"/>
</dbReference>
<dbReference type="Gene3D" id="3.40.830.10">
    <property type="entry name" value="LigB-like"/>
    <property type="match status" value="1"/>
</dbReference>
<sequence>MSLKKFNSLFISHGAPNLILDNTDKTKGFLKGLSKNLHNGSKPKAVLIISAHWEENDFTIQTTENPDVIYDFYGFEDEMYKLKYPTKTSPELIDRVTELFAKSKIPLKKDNKRGYDHGAWVSLKLIYPDADVPVVQLSLKANLNAKEHYNVGTILRPLRDEGYLVLSSGGSVHNLRAIFDPKYQVDPSWASNFENWLFNTITKKTGKERENELLKYESLPYTRLAHPRTEHLLPLFVAAGCASDISTGKRVHDFWKTPVFSVSSYLFEDKDDNKL</sequence>
<evidence type="ECO:0000256" key="1">
    <source>
        <dbReference type="ARBA" id="ARBA00001947"/>
    </source>
</evidence>
<dbReference type="InterPro" id="IPR004183">
    <property type="entry name" value="Xdiol_dOase_suB"/>
</dbReference>
<dbReference type="AlphaFoldDB" id="F0ZI97"/>
<keyword evidence="5" id="KW-0560">Oxidoreductase</keyword>
<dbReference type="VEuPathDB" id="AmoebaDB:DICPUDRAFT_94334"/>
<dbReference type="PIRSF" id="PIRSF006157">
    <property type="entry name" value="Doxgns_DODA"/>
    <property type="match status" value="1"/>
</dbReference>
<evidence type="ECO:0000256" key="4">
    <source>
        <dbReference type="ARBA" id="ARBA00022833"/>
    </source>
</evidence>
<dbReference type="Proteomes" id="UP000001064">
    <property type="component" value="Unassembled WGS sequence"/>
</dbReference>
<reference evidence="8" key="1">
    <citation type="journal article" date="2011" name="Genome Biol.">
        <title>Comparative genomics of the social amoebae Dictyostelium discoideum and Dictyostelium purpureum.</title>
        <authorList>
            <consortium name="US DOE Joint Genome Institute (JGI-PGF)"/>
            <person name="Sucgang R."/>
            <person name="Kuo A."/>
            <person name="Tian X."/>
            <person name="Salerno W."/>
            <person name="Parikh A."/>
            <person name="Feasley C.L."/>
            <person name="Dalin E."/>
            <person name="Tu H."/>
            <person name="Huang E."/>
            <person name="Barry K."/>
            <person name="Lindquist E."/>
            <person name="Shapiro H."/>
            <person name="Bruce D."/>
            <person name="Schmutz J."/>
            <person name="Salamov A."/>
            <person name="Fey P."/>
            <person name="Gaudet P."/>
            <person name="Anjard C."/>
            <person name="Babu M.M."/>
            <person name="Basu S."/>
            <person name="Bushmanova Y."/>
            <person name="van der Wel H."/>
            <person name="Katoh-Kurasawa M."/>
            <person name="Dinh C."/>
            <person name="Coutinho P.M."/>
            <person name="Saito T."/>
            <person name="Elias M."/>
            <person name="Schaap P."/>
            <person name="Kay R.R."/>
            <person name="Henrissat B."/>
            <person name="Eichinger L."/>
            <person name="Rivero F."/>
            <person name="Putnam N.H."/>
            <person name="West C.M."/>
            <person name="Loomis W.F."/>
            <person name="Chisholm R.L."/>
            <person name="Shaulsky G."/>
            <person name="Strassmann J.E."/>
            <person name="Queller D.C."/>
            <person name="Kuspa A."/>
            <person name="Grigoriev I.V."/>
        </authorList>
    </citation>
    <scope>NUCLEOTIDE SEQUENCE [LARGE SCALE GENOMIC DNA]</scope>
    <source>
        <strain evidence="8">QSDP1</strain>
    </source>
</reference>